<organism evidence="4 5">
    <name type="scientific">Clonostachys solani</name>
    <dbReference type="NCBI Taxonomy" id="160281"/>
    <lineage>
        <taxon>Eukaryota</taxon>
        <taxon>Fungi</taxon>
        <taxon>Dikarya</taxon>
        <taxon>Ascomycota</taxon>
        <taxon>Pezizomycotina</taxon>
        <taxon>Sordariomycetes</taxon>
        <taxon>Hypocreomycetidae</taxon>
        <taxon>Hypocreales</taxon>
        <taxon>Bionectriaceae</taxon>
        <taxon>Clonostachys</taxon>
    </lineage>
</organism>
<dbReference type="Proteomes" id="UP000775872">
    <property type="component" value="Unassembled WGS sequence"/>
</dbReference>
<dbReference type="Gene3D" id="3.40.50.720">
    <property type="entry name" value="NAD(P)-binding Rossmann-like Domain"/>
    <property type="match status" value="1"/>
</dbReference>
<keyword evidence="1" id="KW-0560">Oxidoreductase</keyword>
<name>A0A9N9YYG4_9HYPO</name>
<reference evidence="4" key="1">
    <citation type="submission" date="2021-10" db="EMBL/GenBank/DDBJ databases">
        <authorList>
            <person name="Piombo E."/>
        </authorList>
    </citation>
    <scope>NUCLEOTIDE SEQUENCE</scope>
</reference>
<dbReference type="AlphaFoldDB" id="A0A9N9YYG4"/>
<dbReference type="InterPro" id="IPR050425">
    <property type="entry name" value="NAD(P)_dehydrat-like"/>
</dbReference>
<dbReference type="PANTHER" id="PTHR10366:SF562">
    <property type="entry name" value="ALDEHYDE REDUCTASE II (AFU_ORTHOLOGUE AFUA_1G11360)"/>
    <property type="match status" value="1"/>
</dbReference>
<accession>A0A9N9YYG4</accession>
<feature type="domain" description="NAD-dependent epimerase/dehydratase" evidence="3">
    <location>
        <begin position="10"/>
        <end position="186"/>
    </location>
</feature>
<evidence type="ECO:0000313" key="5">
    <source>
        <dbReference type="Proteomes" id="UP000775872"/>
    </source>
</evidence>
<dbReference type="InterPro" id="IPR001509">
    <property type="entry name" value="Epimerase_deHydtase"/>
</dbReference>
<dbReference type="InterPro" id="IPR036291">
    <property type="entry name" value="NAD(P)-bd_dom_sf"/>
</dbReference>
<sequence>MSFVPPGGLVLVTGANGYIASVTVKTLLEAGYSVRGTVRSISKHRPLLDYFGPKFSLVEVPEIAADNAFGKAVLGVDGIAHVAANTQFGAGLALISQNVKSFINILEAAAKEPQIKRVVITSAQGACASCQPGIPYEINQSTWNKKSIEAANTPFDGKDPLKYSLAVFSAAKTLAEQSAFDWVREHKPHFFLNSVVPAVNIGKVPAIEHLGFGSSGALIDSIVRGSAIGATIIPSQWFVNTEDTALLHLAALTLEEVQNERILAFSAPYSWMQMIEILHRRFPERNATMLQSVDEPETDRGVVDNTRSVELLNRMGRPGFRNLEETLVAGMESVLEAESLPVRPWSRLDQYLQ</sequence>
<dbReference type="OrthoDB" id="2735536at2759"/>
<comment type="similarity">
    <text evidence="2">Belongs to the NAD(P)-dependent epimerase/dehydratase family. Dihydroflavonol-4-reductase subfamily.</text>
</comment>
<dbReference type="PANTHER" id="PTHR10366">
    <property type="entry name" value="NAD DEPENDENT EPIMERASE/DEHYDRATASE"/>
    <property type="match status" value="1"/>
</dbReference>
<proteinExistence type="inferred from homology"/>
<protein>
    <recommendedName>
        <fullName evidence="3">NAD-dependent epimerase/dehydratase domain-containing protein</fullName>
    </recommendedName>
</protein>
<dbReference type="EMBL" id="CABFOC020000011">
    <property type="protein sequence ID" value="CAH0045240.1"/>
    <property type="molecule type" value="Genomic_DNA"/>
</dbReference>
<keyword evidence="5" id="KW-1185">Reference proteome</keyword>
<gene>
    <name evidence="4" type="ORF">CSOL1703_00010986</name>
</gene>
<comment type="caution">
    <text evidence="4">The sequence shown here is derived from an EMBL/GenBank/DDBJ whole genome shotgun (WGS) entry which is preliminary data.</text>
</comment>
<evidence type="ECO:0000256" key="2">
    <source>
        <dbReference type="ARBA" id="ARBA00023445"/>
    </source>
</evidence>
<dbReference type="Pfam" id="PF01370">
    <property type="entry name" value="Epimerase"/>
    <property type="match status" value="1"/>
</dbReference>
<dbReference type="SUPFAM" id="SSF51735">
    <property type="entry name" value="NAD(P)-binding Rossmann-fold domains"/>
    <property type="match status" value="1"/>
</dbReference>
<evidence type="ECO:0000259" key="3">
    <source>
        <dbReference type="Pfam" id="PF01370"/>
    </source>
</evidence>
<evidence type="ECO:0000313" key="4">
    <source>
        <dbReference type="EMBL" id="CAH0045240.1"/>
    </source>
</evidence>
<dbReference type="GO" id="GO:0016616">
    <property type="term" value="F:oxidoreductase activity, acting on the CH-OH group of donors, NAD or NADP as acceptor"/>
    <property type="evidence" value="ECO:0007669"/>
    <property type="project" value="TreeGrafter"/>
</dbReference>
<evidence type="ECO:0000256" key="1">
    <source>
        <dbReference type="ARBA" id="ARBA00023002"/>
    </source>
</evidence>